<dbReference type="Proteomes" id="UP000219422">
    <property type="component" value="Chromosome"/>
</dbReference>
<dbReference type="KEGG" id="sya:A6768_00935"/>
<protein>
    <submittedName>
        <fullName evidence="2">Conjugal transfer protein TraD</fullName>
    </submittedName>
</protein>
<reference evidence="2 3" key="1">
    <citation type="submission" date="2017-10" db="EMBL/GenBank/DDBJ databases">
        <title>Sphingobium yanoikuyae S72.</title>
        <authorList>
            <person name="Sanchez E."/>
            <person name="Bustos P."/>
            <person name="Mendoza P."/>
            <person name="Guo X."/>
            <person name="Mendoza A."/>
        </authorList>
    </citation>
    <scope>NUCLEOTIDE SEQUENCE [LARGE SCALE GENOMIC DNA]</scope>
    <source>
        <strain evidence="2 3">S72</strain>
    </source>
</reference>
<evidence type="ECO:0000256" key="1">
    <source>
        <dbReference type="SAM" id="MobiDB-lite"/>
    </source>
</evidence>
<organism evidence="2 3">
    <name type="scientific">Sphingobium yanoikuyae</name>
    <name type="common">Sphingomonas yanoikuyae</name>
    <dbReference type="NCBI Taxonomy" id="13690"/>
    <lineage>
        <taxon>Bacteria</taxon>
        <taxon>Pseudomonadati</taxon>
        <taxon>Pseudomonadota</taxon>
        <taxon>Alphaproteobacteria</taxon>
        <taxon>Sphingomonadales</taxon>
        <taxon>Sphingomonadaceae</taxon>
        <taxon>Sphingobium</taxon>
    </lineage>
</organism>
<gene>
    <name evidence="2" type="ORF">A6768_00935</name>
</gene>
<dbReference type="EMBL" id="CP023741">
    <property type="protein sequence ID" value="ATI78693.1"/>
    <property type="molecule type" value="Genomic_DNA"/>
</dbReference>
<evidence type="ECO:0000313" key="3">
    <source>
        <dbReference type="Proteomes" id="UP000219422"/>
    </source>
</evidence>
<accession>A0A291MU93</accession>
<proteinExistence type="predicted"/>
<sequence>MRRPRDYDAELKALTDKARQLKARKQSQLGELVMATGADGLSAEELAGALLAAASTTEAPRREAWRRRGAAFFSGQRHEAGPGAGDKPGSPAPGEGRAPSPAAEPGAA</sequence>
<name>A0A291MU93_SPHYA</name>
<dbReference type="Pfam" id="PF06412">
    <property type="entry name" value="TraD"/>
    <property type="match status" value="1"/>
</dbReference>
<dbReference type="AlphaFoldDB" id="A0A291MU93"/>
<dbReference type="RefSeq" id="WP_097382285.1">
    <property type="nucleotide sequence ID" value="NZ_CP023741.1"/>
</dbReference>
<dbReference type="GeneID" id="57775392"/>
<evidence type="ECO:0000313" key="2">
    <source>
        <dbReference type="EMBL" id="ATI78693.1"/>
    </source>
</evidence>
<feature type="region of interest" description="Disordered" evidence="1">
    <location>
        <begin position="55"/>
        <end position="108"/>
    </location>
</feature>
<dbReference type="InterPro" id="IPR009444">
    <property type="entry name" value="Conjugal_tfr_TraD_a-type"/>
</dbReference>